<name>A0A917C8Z5_9PROT</name>
<evidence type="ECO:0000256" key="1">
    <source>
        <dbReference type="SAM" id="Phobius"/>
    </source>
</evidence>
<feature type="transmembrane region" description="Helical" evidence="1">
    <location>
        <begin position="147"/>
        <end position="166"/>
    </location>
</feature>
<evidence type="ECO:0008006" key="4">
    <source>
        <dbReference type="Google" id="ProtNLM"/>
    </source>
</evidence>
<accession>A0A917C8Z5</accession>
<dbReference type="AlphaFoldDB" id="A0A917C8Z5"/>
<feature type="transmembrane region" description="Helical" evidence="1">
    <location>
        <begin position="356"/>
        <end position="380"/>
    </location>
</feature>
<feature type="transmembrane region" description="Helical" evidence="1">
    <location>
        <begin position="238"/>
        <end position="255"/>
    </location>
</feature>
<sequence length="389" mass="42322">MARVFLDIGEPVQPYNGPVLFSSGHRVFFLFTALSGVAFLLAWVLGYMGMIDLSLTWHGHEMVFGFASAAIGGFLMAAVPKWTSSKNFVGRPVVIMAIFWLLGRVGILAAEMNEALVYLAWLDLLYLPMLSYEIASRIVGAQNKRNFIVPLVLVLWCLANVAWHFWDTANAARAGVYMIIAIASLISARVIPAFTQNALRMKLQTNITCTTPQWTHLATVVLVLLLALSTLFEAPDVIKGVIASVTAIVLIYRMARWHSLKTLDNPIVWVLHAAYVWLPIGFALTGVAHLTDYLNANQALHALTTGGIGMLILAVASRAALGHSGRPLKASGLTVAAYLIVTAATFVRVIELNSNWVIASGLLWVIGYGLFAAVYAPILIRPRIDGLPG</sequence>
<reference evidence="2" key="1">
    <citation type="journal article" date="2014" name="Int. J. Syst. Evol. Microbiol.">
        <title>Complete genome sequence of Corynebacterium casei LMG S-19264T (=DSM 44701T), isolated from a smear-ripened cheese.</title>
        <authorList>
            <consortium name="US DOE Joint Genome Institute (JGI-PGF)"/>
            <person name="Walter F."/>
            <person name="Albersmeier A."/>
            <person name="Kalinowski J."/>
            <person name="Ruckert C."/>
        </authorList>
    </citation>
    <scope>NUCLEOTIDE SEQUENCE</scope>
    <source>
        <strain evidence="2">CGMCC 1.15254</strain>
    </source>
</reference>
<feature type="transmembrane region" description="Helical" evidence="1">
    <location>
        <begin position="27"/>
        <end position="50"/>
    </location>
</feature>
<dbReference type="Pfam" id="PF05940">
    <property type="entry name" value="NnrS"/>
    <property type="match status" value="1"/>
</dbReference>
<dbReference type="Proteomes" id="UP000632498">
    <property type="component" value="Unassembled WGS sequence"/>
</dbReference>
<feature type="transmembrane region" description="Helical" evidence="1">
    <location>
        <begin position="92"/>
        <end position="110"/>
    </location>
</feature>
<feature type="transmembrane region" description="Helical" evidence="1">
    <location>
        <begin position="214"/>
        <end position="232"/>
    </location>
</feature>
<protein>
    <recommendedName>
        <fullName evidence="4">NnrS family protein</fullName>
    </recommendedName>
</protein>
<dbReference type="RefSeq" id="WP_188666832.1">
    <property type="nucleotide sequence ID" value="NZ_BMHV01000032.1"/>
</dbReference>
<feature type="transmembrane region" description="Helical" evidence="1">
    <location>
        <begin position="333"/>
        <end position="350"/>
    </location>
</feature>
<feature type="transmembrane region" description="Helical" evidence="1">
    <location>
        <begin position="267"/>
        <end position="288"/>
    </location>
</feature>
<feature type="transmembrane region" description="Helical" evidence="1">
    <location>
        <begin position="172"/>
        <end position="194"/>
    </location>
</feature>
<dbReference type="InterPro" id="IPR010266">
    <property type="entry name" value="NnrS"/>
</dbReference>
<keyword evidence="3" id="KW-1185">Reference proteome</keyword>
<organism evidence="2 3">
    <name type="scientific">Terasakiella brassicae</name>
    <dbReference type="NCBI Taxonomy" id="1634917"/>
    <lineage>
        <taxon>Bacteria</taxon>
        <taxon>Pseudomonadati</taxon>
        <taxon>Pseudomonadota</taxon>
        <taxon>Alphaproteobacteria</taxon>
        <taxon>Rhodospirillales</taxon>
        <taxon>Terasakiellaceae</taxon>
        <taxon>Terasakiella</taxon>
    </lineage>
</organism>
<dbReference type="EMBL" id="BMHV01000032">
    <property type="protein sequence ID" value="GGF74379.1"/>
    <property type="molecule type" value="Genomic_DNA"/>
</dbReference>
<proteinExistence type="predicted"/>
<feature type="transmembrane region" description="Helical" evidence="1">
    <location>
        <begin position="62"/>
        <end position="80"/>
    </location>
</feature>
<keyword evidence="1" id="KW-1133">Transmembrane helix</keyword>
<comment type="caution">
    <text evidence="2">The sequence shown here is derived from an EMBL/GenBank/DDBJ whole genome shotgun (WGS) entry which is preliminary data.</text>
</comment>
<keyword evidence="1" id="KW-0812">Transmembrane</keyword>
<feature type="transmembrane region" description="Helical" evidence="1">
    <location>
        <begin position="300"/>
        <end position="321"/>
    </location>
</feature>
<evidence type="ECO:0000313" key="2">
    <source>
        <dbReference type="EMBL" id="GGF74379.1"/>
    </source>
</evidence>
<gene>
    <name evidence="2" type="ORF">GCM10011332_30620</name>
</gene>
<evidence type="ECO:0000313" key="3">
    <source>
        <dbReference type="Proteomes" id="UP000632498"/>
    </source>
</evidence>
<keyword evidence="1" id="KW-0472">Membrane</keyword>
<reference evidence="2" key="2">
    <citation type="submission" date="2020-09" db="EMBL/GenBank/DDBJ databases">
        <authorList>
            <person name="Sun Q."/>
            <person name="Zhou Y."/>
        </authorList>
    </citation>
    <scope>NUCLEOTIDE SEQUENCE</scope>
    <source>
        <strain evidence="2">CGMCC 1.15254</strain>
    </source>
</reference>